<dbReference type="Pfam" id="PF04134">
    <property type="entry name" value="DCC1-like"/>
    <property type="match status" value="1"/>
</dbReference>
<keyword evidence="2" id="KW-1185">Reference proteome</keyword>
<name>A0A2S7KP25_9FLAO</name>
<dbReference type="Proteomes" id="UP000239800">
    <property type="component" value="Unassembled WGS sequence"/>
</dbReference>
<sequence length="133" mass="15369">MSKNQSVVLFDGVCNLCNGAVTFLIRRDRHDRFRFAALQSEMGAELTRAYGIDTEEVDSIVLIEDKKAFVRSDAALRIARGMNGAYPLLYGFIILPRFLRDPIYNWIAKNRYKWFGRKDQCMIPTPELKAKFL</sequence>
<evidence type="ECO:0000313" key="2">
    <source>
        <dbReference type="Proteomes" id="UP000239800"/>
    </source>
</evidence>
<gene>
    <name evidence="1" type="ORF">BST85_05285</name>
</gene>
<protein>
    <submittedName>
        <fullName evidence="1">Thiol-disulfide oxidoreductase</fullName>
    </submittedName>
</protein>
<dbReference type="InterPro" id="IPR007263">
    <property type="entry name" value="DCC1-like"/>
</dbReference>
<dbReference type="AlphaFoldDB" id="A0A2S7KP25"/>
<dbReference type="EMBL" id="MQUB01000001">
    <property type="protein sequence ID" value="PQB04376.1"/>
    <property type="molecule type" value="Genomic_DNA"/>
</dbReference>
<dbReference type="GO" id="GO:0015035">
    <property type="term" value="F:protein-disulfide reductase activity"/>
    <property type="evidence" value="ECO:0007669"/>
    <property type="project" value="InterPro"/>
</dbReference>
<accession>A0A2S7KP25</accession>
<dbReference type="RefSeq" id="WP_104812301.1">
    <property type="nucleotide sequence ID" value="NZ_MQUB01000001.1"/>
</dbReference>
<reference evidence="1 2" key="1">
    <citation type="submission" date="2016-11" db="EMBL/GenBank/DDBJ databases">
        <title>Trade-off between light-utilization and light-protection in marine flavobacteria.</title>
        <authorList>
            <person name="Kumagai Y."/>
        </authorList>
    </citation>
    <scope>NUCLEOTIDE SEQUENCE [LARGE SCALE GENOMIC DNA]</scope>
    <source>
        <strain evidence="1 2">NBRC 107741</strain>
    </source>
</reference>
<dbReference type="PANTHER" id="PTHR33639:SF2">
    <property type="entry name" value="DUF393 DOMAIN-CONTAINING PROTEIN"/>
    <property type="match status" value="1"/>
</dbReference>
<comment type="caution">
    <text evidence="1">The sequence shown here is derived from an EMBL/GenBank/DDBJ whole genome shotgun (WGS) entry which is preliminary data.</text>
</comment>
<proteinExistence type="predicted"/>
<organism evidence="1 2">
    <name type="scientific">Aureitalea marina</name>
    <dbReference type="NCBI Taxonomy" id="930804"/>
    <lineage>
        <taxon>Bacteria</taxon>
        <taxon>Pseudomonadati</taxon>
        <taxon>Bacteroidota</taxon>
        <taxon>Flavobacteriia</taxon>
        <taxon>Flavobacteriales</taxon>
        <taxon>Flavobacteriaceae</taxon>
        <taxon>Aureitalea</taxon>
    </lineage>
</organism>
<evidence type="ECO:0000313" key="1">
    <source>
        <dbReference type="EMBL" id="PQB04376.1"/>
    </source>
</evidence>
<dbReference type="OrthoDB" id="9785438at2"/>
<dbReference type="InterPro" id="IPR052927">
    <property type="entry name" value="DCC_oxidoreductase"/>
</dbReference>
<dbReference type="PANTHER" id="PTHR33639">
    <property type="entry name" value="THIOL-DISULFIDE OXIDOREDUCTASE DCC"/>
    <property type="match status" value="1"/>
</dbReference>